<feature type="compositionally biased region" description="Basic and acidic residues" evidence="1">
    <location>
        <begin position="20"/>
        <end position="34"/>
    </location>
</feature>
<accession>A0A6J6VMN5</accession>
<protein>
    <submittedName>
        <fullName evidence="2">Unannotated protein</fullName>
    </submittedName>
</protein>
<proteinExistence type="predicted"/>
<organism evidence="2">
    <name type="scientific">freshwater metagenome</name>
    <dbReference type="NCBI Taxonomy" id="449393"/>
    <lineage>
        <taxon>unclassified sequences</taxon>
        <taxon>metagenomes</taxon>
        <taxon>ecological metagenomes</taxon>
    </lineage>
</organism>
<name>A0A6J6VMN5_9ZZZZ</name>
<feature type="region of interest" description="Disordered" evidence="1">
    <location>
        <begin position="9"/>
        <end position="37"/>
    </location>
</feature>
<sequence>MMPALLIKMSSGPENSLAKARTESKDEVSSRRTSTDAPGVACSTLALAAQPRCSSRAVMITWAPLAANAWELARPNPLFDPVMTTVLPVRSWMALDFQVMN</sequence>
<gene>
    <name evidence="2" type="ORF">UFOPK2938_00242</name>
</gene>
<reference evidence="2" key="1">
    <citation type="submission" date="2020-05" db="EMBL/GenBank/DDBJ databases">
        <authorList>
            <person name="Chiriac C."/>
            <person name="Salcher M."/>
            <person name="Ghai R."/>
            <person name="Kavagutti S V."/>
        </authorList>
    </citation>
    <scope>NUCLEOTIDE SEQUENCE</scope>
</reference>
<dbReference type="AlphaFoldDB" id="A0A6J6VMN5"/>
<evidence type="ECO:0000256" key="1">
    <source>
        <dbReference type="SAM" id="MobiDB-lite"/>
    </source>
</evidence>
<evidence type="ECO:0000313" key="2">
    <source>
        <dbReference type="EMBL" id="CAB4772639.1"/>
    </source>
</evidence>
<dbReference type="EMBL" id="CAEZZX010000029">
    <property type="protein sequence ID" value="CAB4772639.1"/>
    <property type="molecule type" value="Genomic_DNA"/>
</dbReference>